<reference evidence="2" key="1">
    <citation type="journal article" date="2020" name="Nat. Commun.">
        <title>Genome sequence of the cluster root forming white lupin.</title>
        <authorList>
            <person name="Hufnagel B."/>
            <person name="Marques A."/>
            <person name="Soriano A."/>
            <person name="Marques L."/>
            <person name="Divol F."/>
            <person name="Doumas P."/>
            <person name="Sallet E."/>
            <person name="Mancinotti D."/>
            <person name="Carrere S."/>
            <person name="Marande W."/>
            <person name="Arribat S."/>
            <person name="Keller J."/>
            <person name="Huneau C."/>
            <person name="Blein T."/>
            <person name="Aime D."/>
            <person name="Laguerre M."/>
            <person name="Taylor J."/>
            <person name="Schubert V."/>
            <person name="Nelson M."/>
            <person name="Geu-Flores F."/>
            <person name="Crespi M."/>
            <person name="Gallardo-Guerrero K."/>
            <person name="Delaux P.-M."/>
            <person name="Salse J."/>
            <person name="Berges H."/>
            <person name="Guyot R."/>
            <person name="Gouzy J."/>
            <person name="Peret B."/>
        </authorList>
    </citation>
    <scope>NUCLEOTIDE SEQUENCE [LARGE SCALE GENOMIC DNA]</scope>
    <source>
        <strain evidence="2">cv. Amiga</strain>
    </source>
</reference>
<dbReference type="PANTHER" id="PTHR33390:SF4">
    <property type="entry name" value="STRESS UP-REGULATED NOD 19-RELATED"/>
    <property type="match status" value="1"/>
</dbReference>
<dbReference type="EMBL" id="WOCE01000019">
    <property type="protein sequence ID" value="KAE9592193.1"/>
    <property type="molecule type" value="Genomic_DNA"/>
</dbReference>
<dbReference type="Proteomes" id="UP000447434">
    <property type="component" value="Chromosome 19"/>
</dbReference>
<dbReference type="PANTHER" id="PTHR33390">
    <property type="entry name" value="STRESS UP-REGULATED NOD 19 PROTEIN"/>
    <property type="match status" value="1"/>
</dbReference>
<protein>
    <submittedName>
        <fullName evidence="1">Putative stress up-regulated Nod 19</fullName>
    </submittedName>
</protein>
<evidence type="ECO:0000313" key="2">
    <source>
        <dbReference type="Proteomes" id="UP000447434"/>
    </source>
</evidence>
<accession>A0A6A5NM61</accession>
<dbReference type="InterPro" id="IPR011692">
    <property type="entry name" value="Stress_up-reg_Nod19"/>
</dbReference>
<comment type="caution">
    <text evidence="1">The sequence shown here is derived from an EMBL/GenBank/DDBJ whole genome shotgun (WGS) entry which is preliminary data.</text>
</comment>
<organism evidence="1 2">
    <name type="scientific">Lupinus albus</name>
    <name type="common">White lupine</name>
    <name type="synonym">Lupinus termis</name>
    <dbReference type="NCBI Taxonomy" id="3870"/>
    <lineage>
        <taxon>Eukaryota</taxon>
        <taxon>Viridiplantae</taxon>
        <taxon>Streptophyta</taxon>
        <taxon>Embryophyta</taxon>
        <taxon>Tracheophyta</taxon>
        <taxon>Spermatophyta</taxon>
        <taxon>Magnoliopsida</taxon>
        <taxon>eudicotyledons</taxon>
        <taxon>Gunneridae</taxon>
        <taxon>Pentapetalae</taxon>
        <taxon>rosids</taxon>
        <taxon>fabids</taxon>
        <taxon>Fabales</taxon>
        <taxon>Fabaceae</taxon>
        <taxon>Papilionoideae</taxon>
        <taxon>50 kb inversion clade</taxon>
        <taxon>genistoids sensu lato</taxon>
        <taxon>core genistoids</taxon>
        <taxon>Genisteae</taxon>
        <taxon>Lupinus</taxon>
    </lineage>
</organism>
<evidence type="ECO:0000313" key="1">
    <source>
        <dbReference type="EMBL" id="KAE9592193.1"/>
    </source>
</evidence>
<proteinExistence type="predicted"/>
<sequence length="404" mass="45010">MINIYNSINYDMQANMQFNSRLCILLSTMLMLQLSTVYSDNQWKSATFLSPKFELGPGSVARKEYLDIQFPKGHISIKSVEAELVCEAGNPIPLDEAYLDHWSIIKYDEHKYKSDVSEGGGVNQQPSFILSRNSGPCNDEILPQFWGLGSETRGTTTKVPDPFGIEAGNPNQVPYPYEEKWKLDIMVIDMRGVADRVGCIECRCDLYNVTKDLKPNYKGGSLCCQDNTQCKVKCGFVAPRKTLQLRYTVRWVDWDQFQVPAKVYILDVTDNVGTSAQHNCQVEYDIEAKVGSTYSDVKKGSFPMANGGFVVYAVAHQHSGGLGSTLYGQDGRILCTSTPKYGTGKEVGNEEGYIVEMSTCYPQPGSIKINNGEILTLQSNYNNSISHTGVVGHFYVLVAEQLQH</sequence>
<dbReference type="Pfam" id="PF07712">
    <property type="entry name" value="SURNod19"/>
    <property type="match status" value="1"/>
</dbReference>
<dbReference type="OrthoDB" id="1923469at2759"/>
<keyword evidence="2" id="KW-1185">Reference proteome</keyword>
<dbReference type="AlphaFoldDB" id="A0A6A5NM61"/>
<name>A0A6A5NM61_LUPAL</name>
<gene>
    <name evidence="1" type="ORF">Lalb_Chr19g0126631</name>
</gene>